<reference evidence="2" key="1">
    <citation type="submission" date="2023-04" db="EMBL/GenBank/DDBJ databases">
        <authorList>
            <person name="Vijverberg K."/>
            <person name="Xiong W."/>
            <person name="Schranz E."/>
        </authorList>
    </citation>
    <scope>NUCLEOTIDE SEQUENCE</scope>
</reference>
<dbReference type="Pfam" id="PF01170">
    <property type="entry name" value="UPF0020"/>
    <property type="match status" value="1"/>
</dbReference>
<dbReference type="InterPro" id="IPR051720">
    <property type="entry name" value="rRNA_MeTrfase/Polyamine_Synth"/>
</dbReference>
<dbReference type="GO" id="GO:0008988">
    <property type="term" value="F:rRNA (adenine-N6-)-methyltransferase activity"/>
    <property type="evidence" value="ECO:0007669"/>
    <property type="project" value="TreeGrafter"/>
</dbReference>
<dbReference type="AlphaFoldDB" id="A0AA35ZGD4"/>
<gene>
    <name evidence="2" type="ORF">LSALG_LOCUS30622</name>
</gene>
<dbReference type="CDD" id="cd02440">
    <property type="entry name" value="AdoMet_MTases"/>
    <property type="match status" value="1"/>
</dbReference>
<dbReference type="Gene3D" id="3.40.50.150">
    <property type="entry name" value="Vaccinia Virus protein VP39"/>
    <property type="match status" value="1"/>
</dbReference>
<protein>
    <recommendedName>
        <fullName evidence="1">Ribosomal RNA large subunit methyltransferase K/L-like methyltransferase domain-containing protein</fullName>
    </recommendedName>
</protein>
<evidence type="ECO:0000259" key="1">
    <source>
        <dbReference type="Pfam" id="PF01170"/>
    </source>
</evidence>
<evidence type="ECO:0000313" key="2">
    <source>
        <dbReference type="EMBL" id="CAI9291482.1"/>
    </source>
</evidence>
<dbReference type="GO" id="GO:0003676">
    <property type="term" value="F:nucleic acid binding"/>
    <property type="evidence" value="ECO:0007669"/>
    <property type="project" value="InterPro"/>
</dbReference>
<accession>A0AA35ZGD4</accession>
<feature type="domain" description="Ribosomal RNA large subunit methyltransferase K/L-like methyltransferase" evidence="1">
    <location>
        <begin position="32"/>
        <end position="88"/>
    </location>
</feature>
<dbReference type="EMBL" id="OX465082">
    <property type="protein sequence ID" value="CAI9291482.1"/>
    <property type="molecule type" value="Genomic_DNA"/>
</dbReference>
<dbReference type="InterPro" id="IPR000241">
    <property type="entry name" value="RlmKL-like_Mtase"/>
</dbReference>
<dbReference type="PANTHER" id="PTHR23290:SF0">
    <property type="entry name" value="RRNA N6-ADENOSINE-METHYLTRANSFERASE METTL5"/>
    <property type="match status" value="1"/>
</dbReference>
<dbReference type="InterPro" id="IPR002052">
    <property type="entry name" value="DNA_methylase_N6_adenine_CS"/>
</dbReference>
<dbReference type="PANTHER" id="PTHR23290">
    <property type="entry name" value="RRNA N6-ADENOSINE-METHYLTRANSFERASE METTL5"/>
    <property type="match status" value="1"/>
</dbReference>
<dbReference type="PROSITE" id="PS00092">
    <property type="entry name" value="N6_MTASE"/>
    <property type="match status" value="1"/>
</dbReference>
<evidence type="ECO:0000313" key="3">
    <source>
        <dbReference type="Proteomes" id="UP001177003"/>
    </source>
</evidence>
<dbReference type="Proteomes" id="UP001177003">
    <property type="component" value="Chromosome 6"/>
</dbReference>
<dbReference type="SUPFAM" id="SSF53335">
    <property type="entry name" value="S-adenosyl-L-methionine-dependent methyltransferases"/>
    <property type="match status" value="1"/>
</dbReference>
<organism evidence="2 3">
    <name type="scientific">Lactuca saligna</name>
    <name type="common">Willowleaf lettuce</name>
    <dbReference type="NCBI Taxonomy" id="75948"/>
    <lineage>
        <taxon>Eukaryota</taxon>
        <taxon>Viridiplantae</taxon>
        <taxon>Streptophyta</taxon>
        <taxon>Embryophyta</taxon>
        <taxon>Tracheophyta</taxon>
        <taxon>Spermatophyta</taxon>
        <taxon>Magnoliopsida</taxon>
        <taxon>eudicotyledons</taxon>
        <taxon>Gunneridae</taxon>
        <taxon>Pentapetalae</taxon>
        <taxon>asterids</taxon>
        <taxon>campanulids</taxon>
        <taxon>Asterales</taxon>
        <taxon>Asteraceae</taxon>
        <taxon>Cichorioideae</taxon>
        <taxon>Cichorieae</taxon>
        <taxon>Lactucinae</taxon>
        <taxon>Lactuca</taxon>
    </lineage>
</organism>
<proteinExistence type="predicted"/>
<keyword evidence="3" id="KW-1185">Reference proteome</keyword>
<sequence>MAAFLFISRLLGLSNDSHTFSFIPAADVFNRHVIGIDVDDESLEIASINADNLEVEIGLIQCEIKNLNWRGQIVDTVVMNPPFGTRKKGADMEFLSVALKRYIHCTRQQQEKYIFDFFLNEKRSEEKEDKRVDNRLVIIFLSSTSNPSILCFTYSIYL</sequence>
<dbReference type="GO" id="GO:0043527">
    <property type="term" value="C:tRNA methyltransferase complex"/>
    <property type="evidence" value="ECO:0007669"/>
    <property type="project" value="UniProtKB-ARBA"/>
</dbReference>
<dbReference type="InterPro" id="IPR029063">
    <property type="entry name" value="SAM-dependent_MTases_sf"/>
</dbReference>
<name>A0AA35ZGD4_LACSI</name>